<feature type="transmembrane region" description="Helical" evidence="5">
    <location>
        <begin position="51"/>
        <end position="71"/>
    </location>
</feature>
<dbReference type="PANTHER" id="PTHR45688:SF13">
    <property type="entry name" value="ALANINE--GLYOXYLATE AMINOTRANSFERASE 2-LIKE"/>
    <property type="match status" value="1"/>
</dbReference>
<dbReference type="AlphaFoldDB" id="A0A8H3EJ02"/>
<accession>A0A8H3EJ02</accession>
<evidence type="ECO:0000256" key="5">
    <source>
        <dbReference type="SAM" id="Phobius"/>
    </source>
</evidence>
<evidence type="ECO:0000256" key="1">
    <source>
        <dbReference type="ARBA" id="ARBA00004141"/>
    </source>
</evidence>
<dbReference type="Pfam" id="PF07690">
    <property type="entry name" value="MFS_1"/>
    <property type="match status" value="1"/>
</dbReference>
<dbReference type="EMBL" id="CAJPDQ010000002">
    <property type="protein sequence ID" value="CAF9905413.1"/>
    <property type="molecule type" value="Genomic_DNA"/>
</dbReference>
<comment type="similarity">
    <text evidence="2 4">Belongs to the class-III pyridoxal-phosphate-dependent aminotransferase family.</text>
</comment>
<dbReference type="GO" id="GO:0005739">
    <property type="term" value="C:mitochondrion"/>
    <property type="evidence" value="ECO:0007669"/>
    <property type="project" value="TreeGrafter"/>
</dbReference>
<dbReference type="InterPro" id="IPR011701">
    <property type="entry name" value="MFS"/>
</dbReference>
<evidence type="ECO:0000313" key="7">
    <source>
        <dbReference type="Proteomes" id="UP000664169"/>
    </source>
</evidence>
<dbReference type="PANTHER" id="PTHR45688">
    <property type="match status" value="1"/>
</dbReference>
<reference evidence="6" key="1">
    <citation type="submission" date="2021-03" db="EMBL/GenBank/DDBJ databases">
        <authorList>
            <person name="Tagirdzhanova G."/>
        </authorList>
    </citation>
    <scope>NUCLEOTIDE SEQUENCE</scope>
</reference>
<comment type="subcellular location">
    <subcellularLocation>
        <location evidence="1">Membrane</location>
        <topology evidence="1">Multi-pass membrane protein</topology>
    </subcellularLocation>
</comment>
<proteinExistence type="inferred from homology"/>
<protein>
    <recommendedName>
        <fullName evidence="8">PLP-dependent transferase</fullName>
    </recommendedName>
</protein>
<dbReference type="GO" id="GO:0016020">
    <property type="term" value="C:membrane"/>
    <property type="evidence" value="ECO:0007669"/>
    <property type="project" value="UniProtKB-SubCell"/>
</dbReference>
<comment type="caution">
    <text evidence="6">The sequence shown here is derived from an EMBL/GenBank/DDBJ whole genome shotgun (WGS) entry which is preliminary data.</text>
</comment>
<dbReference type="GO" id="GO:0030170">
    <property type="term" value="F:pyridoxal phosphate binding"/>
    <property type="evidence" value="ECO:0007669"/>
    <property type="project" value="InterPro"/>
</dbReference>
<dbReference type="InterPro" id="IPR015424">
    <property type="entry name" value="PyrdxlP-dep_Trfase"/>
</dbReference>
<dbReference type="InterPro" id="IPR036259">
    <property type="entry name" value="MFS_trans_sf"/>
</dbReference>
<dbReference type="OrthoDB" id="10261433at2759"/>
<dbReference type="GO" id="GO:0008483">
    <property type="term" value="F:transaminase activity"/>
    <property type="evidence" value="ECO:0007669"/>
    <property type="project" value="InterPro"/>
</dbReference>
<dbReference type="Gene3D" id="1.20.1250.20">
    <property type="entry name" value="MFS general substrate transporter like domains"/>
    <property type="match status" value="1"/>
</dbReference>
<evidence type="ECO:0000256" key="2">
    <source>
        <dbReference type="ARBA" id="ARBA00008954"/>
    </source>
</evidence>
<dbReference type="SUPFAM" id="SSF53383">
    <property type="entry name" value="PLP-dependent transferases"/>
    <property type="match status" value="1"/>
</dbReference>
<dbReference type="GO" id="GO:0022857">
    <property type="term" value="F:transmembrane transporter activity"/>
    <property type="evidence" value="ECO:0007669"/>
    <property type="project" value="InterPro"/>
</dbReference>
<evidence type="ECO:0000256" key="3">
    <source>
        <dbReference type="ARBA" id="ARBA00022898"/>
    </source>
</evidence>
<sequence>MLLSATIWLAVCLATSFKAFTAVSFFSGRTSITSQLMIPLASGLATPARRATAISIVFSGLMLGMLLPRVLSGIVAQYTSWRNVYWLALGLQYLVWSLLWLYMPDYPAINTTDMPYYKFLCSIFYLIFSQPVLAHACVMVFFSNAVFASFWTTLTAFLSGTLYNWSSLQIGLFALIGIAPLLFVNLAKRPTGLLPDGLDKALFLSTGGESNEAAIKLAKLYTGKFEIVGLGRSWHGMTSGANAAQYHSRAPWYGPMPTGNFMLPSPNAYRSIFRNADGSHDWQPELDYGFSLIDQQSVGSLAAVIVEPILSSAGMHPLPKGYLEALRSHCNQREMLLIIDEAQTAIGRAGDMFAFQHDGVKVIPDILTLSKTLGNGLPLSAIVTSSRIAKVAKERKFLFYTTHTNDPLPAAVGDTVLKIVVRDNLVSRSRVLGEKLHAGLRLLQSRYGCIGDVRGRGLMAGVEIVANSLTKEASPQLGNALVERMTALGLWAQISTLTSFAGTFRIAPPLTTTEEEIEIGLKIMETAFAETPGTTPLY</sequence>
<organism evidence="6 7">
    <name type="scientific">Gomphillus americanus</name>
    <dbReference type="NCBI Taxonomy" id="1940652"/>
    <lineage>
        <taxon>Eukaryota</taxon>
        <taxon>Fungi</taxon>
        <taxon>Dikarya</taxon>
        <taxon>Ascomycota</taxon>
        <taxon>Pezizomycotina</taxon>
        <taxon>Lecanoromycetes</taxon>
        <taxon>OSLEUM clade</taxon>
        <taxon>Ostropomycetidae</taxon>
        <taxon>Ostropales</taxon>
        <taxon>Graphidaceae</taxon>
        <taxon>Gomphilloideae</taxon>
        <taxon>Gomphillus</taxon>
    </lineage>
</organism>
<dbReference type="Pfam" id="PF00202">
    <property type="entry name" value="Aminotran_3"/>
    <property type="match status" value="1"/>
</dbReference>
<dbReference type="Gene3D" id="3.90.1150.10">
    <property type="entry name" value="Aspartate Aminotransferase, domain 1"/>
    <property type="match status" value="1"/>
</dbReference>
<gene>
    <name evidence="6" type="ORF">GOMPHAMPRED_003168</name>
</gene>
<evidence type="ECO:0008006" key="8">
    <source>
        <dbReference type="Google" id="ProtNLM"/>
    </source>
</evidence>
<dbReference type="Proteomes" id="UP000664169">
    <property type="component" value="Unassembled WGS sequence"/>
</dbReference>
<keyword evidence="5" id="KW-0812">Transmembrane</keyword>
<name>A0A8H3EJ02_9LECA</name>
<feature type="transmembrane region" description="Helical" evidence="5">
    <location>
        <begin position="115"/>
        <end position="134"/>
    </location>
</feature>
<keyword evidence="5" id="KW-1133">Transmembrane helix</keyword>
<keyword evidence="7" id="KW-1185">Reference proteome</keyword>
<feature type="transmembrane region" description="Helical" evidence="5">
    <location>
        <begin position="168"/>
        <end position="187"/>
    </location>
</feature>
<evidence type="ECO:0000256" key="4">
    <source>
        <dbReference type="RuleBase" id="RU003560"/>
    </source>
</evidence>
<dbReference type="CDD" id="cd00610">
    <property type="entry name" value="OAT_like"/>
    <property type="match status" value="1"/>
</dbReference>
<dbReference type="InterPro" id="IPR015422">
    <property type="entry name" value="PyrdxlP-dep_Trfase_small"/>
</dbReference>
<dbReference type="InterPro" id="IPR005814">
    <property type="entry name" value="Aminotrans_3"/>
</dbReference>
<evidence type="ECO:0000313" key="6">
    <source>
        <dbReference type="EMBL" id="CAF9905413.1"/>
    </source>
</evidence>
<dbReference type="InterPro" id="IPR015421">
    <property type="entry name" value="PyrdxlP-dep_Trfase_major"/>
</dbReference>
<dbReference type="InterPro" id="IPR049704">
    <property type="entry name" value="Aminotrans_3_PPA_site"/>
</dbReference>
<feature type="transmembrane region" description="Helical" evidence="5">
    <location>
        <begin position="83"/>
        <end position="103"/>
    </location>
</feature>
<keyword evidence="5" id="KW-0472">Membrane</keyword>
<dbReference type="PROSITE" id="PS00600">
    <property type="entry name" value="AA_TRANSFER_CLASS_3"/>
    <property type="match status" value="1"/>
</dbReference>
<dbReference type="Gene3D" id="3.40.640.10">
    <property type="entry name" value="Type I PLP-dependent aspartate aminotransferase-like (Major domain)"/>
    <property type="match status" value="1"/>
</dbReference>
<keyword evidence="3 4" id="KW-0663">Pyridoxal phosphate</keyword>
<dbReference type="SUPFAM" id="SSF103473">
    <property type="entry name" value="MFS general substrate transporter"/>
    <property type="match status" value="1"/>
</dbReference>